<accession>A0A8H5TVC6</accession>
<organism evidence="1 2">
    <name type="scientific">Fusarium heterosporum</name>
    <dbReference type="NCBI Taxonomy" id="42747"/>
    <lineage>
        <taxon>Eukaryota</taxon>
        <taxon>Fungi</taxon>
        <taxon>Dikarya</taxon>
        <taxon>Ascomycota</taxon>
        <taxon>Pezizomycotina</taxon>
        <taxon>Sordariomycetes</taxon>
        <taxon>Hypocreomycetidae</taxon>
        <taxon>Hypocreales</taxon>
        <taxon>Nectriaceae</taxon>
        <taxon>Fusarium</taxon>
        <taxon>Fusarium heterosporum species complex</taxon>
    </lineage>
</organism>
<evidence type="ECO:0000313" key="2">
    <source>
        <dbReference type="Proteomes" id="UP000567885"/>
    </source>
</evidence>
<comment type="caution">
    <text evidence="1">The sequence shown here is derived from an EMBL/GenBank/DDBJ whole genome shotgun (WGS) entry which is preliminary data.</text>
</comment>
<dbReference type="OrthoDB" id="2963168at2759"/>
<dbReference type="PANTHER" id="PTHR42749">
    <property type="entry name" value="CELL SHAPE-DETERMINING PROTEIN MREB"/>
    <property type="match status" value="1"/>
</dbReference>
<dbReference type="InterPro" id="IPR043129">
    <property type="entry name" value="ATPase_NBD"/>
</dbReference>
<protein>
    <submittedName>
        <fullName evidence="1">Hsp70 chaperone protein</fullName>
    </submittedName>
</protein>
<proteinExistence type="predicted"/>
<sequence>MSSRIMNPNAEIGKVVVSVDFGATNSAVAWAFVPQGTSSETINPRNVRTISSYPSGIVTSKSDPMRLEVPTQLLYPEGWAFRSLDELRAAPLDNERHGHGDSHMNEGLQLLWGYQVLEETMQVTSHSDDGDTLMYGFKDLIDWPMDREPPPDRHVTRKLEYLSHKDPSGNNIGFHEMLLLVTIDFLTKLLKHAKRLIMEARLNITSSEIIICVPVIWSQRALRDIQTCMSIAAKLAGFPGVAHEDDCIATAFIVSEPEAAATWLLAHGSTIRRGDIFTILDAGGATCDALSYIVTRETPVRLERQPNPHSGNRYGSKALNEGFHRLLSNLLCEHTYLEKNGVTVAGITRKLVDHDFDKFKKPSWSPYGEEYDWHLEVMDIKFDPGDPNAGRDNNKKPKKNRVTIRAKRINDIFLHVCGEVAEMMREQLVTALESGIRSEKVVLMGGFAESRFLRRHLETSLAKINAEYGLKAEIYRPELEGRSLMDAVAAGGVLRALNKKNGPARFSRSSYGHGVYDIYDPYLHLGQETVLAHHNANVYVKTIRWVSKLNNVMPATFEVVEERMHTYAFSIRRRKNTGPFMCSDEVWVSDTAYLDHRSVTHKHNEGAEMLGIINTDITELFRPDLGERNPFTYRKATMQGKKRINAHWEFHYQLVFVIDGLNMRCFQRFDGIVLGELKIGCAPSLPSGAN</sequence>
<keyword evidence="2" id="KW-1185">Reference proteome</keyword>
<dbReference type="AlphaFoldDB" id="A0A8H5TVC6"/>
<gene>
    <name evidence="1" type="ORF">FHETE_2457</name>
</gene>
<evidence type="ECO:0000313" key="1">
    <source>
        <dbReference type="EMBL" id="KAF5675854.1"/>
    </source>
</evidence>
<dbReference type="Gene3D" id="3.30.420.40">
    <property type="match status" value="1"/>
</dbReference>
<dbReference type="SUPFAM" id="SSF53067">
    <property type="entry name" value="Actin-like ATPase domain"/>
    <property type="match status" value="2"/>
</dbReference>
<dbReference type="CDD" id="cd10170">
    <property type="entry name" value="ASKHA_NBD_HSP70"/>
    <property type="match status" value="1"/>
</dbReference>
<dbReference type="PANTHER" id="PTHR42749:SF8">
    <property type="entry name" value="HSP70 FAMILY PROTEIN (AFU_ORTHOLOGUE AFUA_3G13740)"/>
    <property type="match status" value="1"/>
</dbReference>
<name>A0A8H5TVC6_FUSHE</name>
<dbReference type="EMBL" id="JAAGWQ010000037">
    <property type="protein sequence ID" value="KAF5675854.1"/>
    <property type="molecule type" value="Genomic_DNA"/>
</dbReference>
<reference evidence="1 2" key="1">
    <citation type="submission" date="2020-05" db="EMBL/GenBank/DDBJ databases">
        <title>Identification and distribution of gene clusters putatively required for synthesis of sphingolipid metabolism inhibitors in phylogenetically diverse species of the filamentous fungus Fusarium.</title>
        <authorList>
            <person name="Kim H.-S."/>
            <person name="Busman M."/>
            <person name="Brown D.W."/>
            <person name="Divon H."/>
            <person name="Uhlig S."/>
            <person name="Proctor R.H."/>
        </authorList>
    </citation>
    <scope>NUCLEOTIDE SEQUENCE [LARGE SCALE GENOMIC DNA]</scope>
    <source>
        <strain evidence="1 2">NRRL 20693</strain>
    </source>
</reference>
<dbReference type="Proteomes" id="UP000567885">
    <property type="component" value="Unassembled WGS sequence"/>
</dbReference>